<accession>A0A096CSS5</accession>
<dbReference type="PROSITE" id="PS00198">
    <property type="entry name" value="4FE4S_FER_1"/>
    <property type="match status" value="1"/>
</dbReference>
<evidence type="ECO:0000256" key="4">
    <source>
        <dbReference type="ARBA" id="ARBA00023004"/>
    </source>
</evidence>
<sequence length="597" mass="64955">MNIYRAHVLICGGTGCTSSSSDKIQNEFELKIKEKGLDKEVKVVRTGCFGLCEAGPIVIVYPEGAFYSHVKVEDVEEIVEEHLLKGRIVKRLLYKDAVEEDTIKSINEVGFYKKQKRIALRNCGVINPEDINEYIAFDGYMALGKVLTEMTPEEVIQVVKDSGLRGRGGGGFPTGLKWEFTAKAQGDQKYVLCNADEGDPGAFMDRSILEGDPHSVLEAMAIAGYAIGANQGYIYVRVEYPIAVQRLEIAIKQAREKGLLGKNIFGTGFDFDIEVRLGAGAFVCGEETALIASIEGQRGMPRNKPPYPANKGLWGKPTLINNVETYANIPQIILKGAEWFRSIGTEKSPGTKVFALGGKINNTGLVEIPMGTTLREVIYEIGGGIPNGKKFKAVQTGGPSGGCIPADLIDTPIEFDTLTELGSMMGSGGMIVMDEDTCMVDIARFFLDFTVEESCGKCPPCRIGTKRMLEILEKITSGKGEPGDIEKLERLAKTIKSASLCGLGQTAPNPVLSTLKYFRHEYEAHVNEKRCPAGSCKSLLSYHIQEDLCKGCTVCAKVCPVGAISGERKSPHVIDQDKCIKCGACLEKCPFNAIVKK</sequence>
<dbReference type="Pfam" id="PF10531">
    <property type="entry name" value="SLBB"/>
    <property type="match status" value="1"/>
</dbReference>
<dbReference type="CDD" id="cd02980">
    <property type="entry name" value="TRX_Fd_family"/>
    <property type="match status" value="1"/>
</dbReference>
<dbReference type="NCBIfam" id="NF010120">
    <property type="entry name" value="PRK13596.1"/>
    <property type="match status" value="1"/>
</dbReference>
<protein>
    <submittedName>
        <fullName evidence="7">NADH dehydrogenase</fullName>
    </submittedName>
</protein>
<keyword evidence="2" id="KW-0004">4Fe-4S</keyword>
<dbReference type="InterPro" id="IPR011538">
    <property type="entry name" value="Nuo51_FMN-bd"/>
</dbReference>
<dbReference type="InterPro" id="IPR001949">
    <property type="entry name" value="NADH-UbQ_OxRdtase_51kDa_CS"/>
</dbReference>
<dbReference type="EMBL" id="AZTB01000082">
    <property type="protein sequence ID" value="KGG79559.1"/>
    <property type="molecule type" value="Genomic_DNA"/>
</dbReference>
<dbReference type="Pfam" id="PF10589">
    <property type="entry name" value="NADH_4Fe-4S"/>
    <property type="match status" value="1"/>
</dbReference>
<evidence type="ECO:0000313" key="8">
    <source>
        <dbReference type="Proteomes" id="UP000029622"/>
    </source>
</evidence>
<dbReference type="Proteomes" id="UP000029622">
    <property type="component" value="Unassembled WGS sequence"/>
</dbReference>
<dbReference type="GO" id="GO:0008137">
    <property type="term" value="F:NADH dehydrogenase (ubiquinone) activity"/>
    <property type="evidence" value="ECO:0007669"/>
    <property type="project" value="InterPro"/>
</dbReference>
<evidence type="ECO:0000256" key="1">
    <source>
        <dbReference type="ARBA" id="ARBA00007523"/>
    </source>
</evidence>
<dbReference type="SUPFAM" id="SSF142984">
    <property type="entry name" value="Nqo1 middle domain-like"/>
    <property type="match status" value="1"/>
</dbReference>
<keyword evidence="4" id="KW-0408">Iron</keyword>
<reference evidence="7 8" key="1">
    <citation type="submission" date="2013-12" db="EMBL/GenBank/DDBJ databases">
        <title>Draft genome sequence of Caloranaerobacter sp. H53214.</title>
        <authorList>
            <person name="Jiang L.J."/>
            <person name="Shao Z.Z."/>
            <person name="Long M.N."/>
        </authorList>
    </citation>
    <scope>NUCLEOTIDE SEQUENCE [LARGE SCALE GENOMIC DNA]</scope>
    <source>
        <strain evidence="7 8">H53214</strain>
    </source>
</reference>
<evidence type="ECO:0000256" key="2">
    <source>
        <dbReference type="ARBA" id="ARBA00022485"/>
    </source>
</evidence>
<dbReference type="Gene3D" id="1.20.1440.230">
    <property type="entry name" value="NADH-ubiquinone oxidoreductase 51kDa subunit, iron-sulphur binding domain"/>
    <property type="match status" value="1"/>
</dbReference>
<dbReference type="Gene3D" id="3.30.70.20">
    <property type="match status" value="1"/>
</dbReference>
<dbReference type="CDD" id="cd10549">
    <property type="entry name" value="MtMvhB_like"/>
    <property type="match status" value="1"/>
</dbReference>
<organism evidence="7 8">
    <name type="scientific">Caloranaerobacter azorensis H53214</name>
    <dbReference type="NCBI Taxonomy" id="1156417"/>
    <lineage>
        <taxon>Bacteria</taxon>
        <taxon>Bacillati</taxon>
        <taxon>Bacillota</taxon>
        <taxon>Tissierellia</taxon>
        <taxon>Tissierellales</taxon>
        <taxon>Thermohalobacteraceae</taxon>
        <taxon>Caloranaerobacter</taxon>
    </lineage>
</organism>
<dbReference type="Gene3D" id="6.10.250.1450">
    <property type="match status" value="1"/>
</dbReference>
<proteinExistence type="inferred from homology"/>
<comment type="similarity">
    <text evidence="1">Belongs to the complex I 51 kDa subunit family.</text>
</comment>
<dbReference type="PROSITE" id="PS51257">
    <property type="entry name" value="PROKAR_LIPOPROTEIN"/>
    <property type="match status" value="1"/>
</dbReference>
<dbReference type="GO" id="GO:0051539">
    <property type="term" value="F:4 iron, 4 sulfur cluster binding"/>
    <property type="evidence" value="ECO:0007669"/>
    <property type="project" value="UniProtKB-KW"/>
</dbReference>
<dbReference type="FunFam" id="1.20.1440.230:FF:000001">
    <property type="entry name" value="Mitochondrial NADH dehydrogenase flavoprotein 1"/>
    <property type="match status" value="1"/>
</dbReference>
<dbReference type="InterPro" id="IPR019575">
    <property type="entry name" value="Nuop51_4Fe4S-bd"/>
</dbReference>
<dbReference type="SUPFAM" id="SSF142019">
    <property type="entry name" value="Nqo1 FMN-binding domain-like"/>
    <property type="match status" value="1"/>
</dbReference>
<feature type="domain" description="4Fe-4S ferredoxin-type" evidence="6">
    <location>
        <begin position="570"/>
        <end position="597"/>
    </location>
</feature>
<dbReference type="GO" id="GO:0010181">
    <property type="term" value="F:FMN binding"/>
    <property type="evidence" value="ECO:0007669"/>
    <property type="project" value="InterPro"/>
</dbReference>
<feature type="domain" description="4Fe-4S ferredoxin-type" evidence="6">
    <location>
        <begin position="540"/>
        <end position="569"/>
    </location>
</feature>
<dbReference type="PROSITE" id="PS51379">
    <property type="entry name" value="4FE4S_FER_2"/>
    <property type="match status" value="2"/>
</dbReference>
<dbReference type="FunFam" id="3.30.70.20:FF:000054">
    <property type="entry name" value="NADP-reducing hydrogenase subunit HndC"/>
    <property type="match status" value="1"/>
</dbReference>
<dbReference type="InterPro" id="IPR037225">
    <property type="entry name" value="Nuo51_FMN-bd_sf"/>
</dbReference>
<dbReference type="SUPFAM" id="SSF140490">
    <property type="entry name" value="Nqo1C-terminal domain-like"/>
    <property type="match status" value="1"/>
</dbReference>
<dbReference type="AlphaFoldDB" id="A0A096CSS5"/>
<dbReference type="STRING" id="1156417.Y919_11295"/>
<keyword evidence="3" id="KW-0479">Metal-binding</keyword>
<dbReference type="RefSeq" id="WP_035164870.1">
    <property type="nucleotide sequence ID" value="NZ_CASTAQ010000018.1"/>
</dbReference>
<dbReference type="FunFam" id="3.40.50.11540:FF:000001">
    <property type="entry name" value="NADH dehydrogenase [ubiquinone] flavoprotein 1, mitochondrial"/>
    <property type="match status" value="1"/>
</dbReference>
<dbReference type="InterPro" id="IPR017896">
    <property type="entry name" value="4Fe4S_Fe-S-bd"/>
</dbReference>
<dbReference type="Gene3D" id="3.40.50.11540">
    <property type="entry name" value="NADH-ubiquinone oxidoreductase 51kDa subunit"/>
    <property type="match status" value="1"/>
</dbReference>
<dbReference type="SMART" id="SM00928">
    <property type="entry name" value="NADH_4Fe-4S"/>
    <property type="match status" value="1"/>
</dbReference>
<evidence type="ECO:0000313" key="7">
    <source>
        <dbReference type="EMBL" id="KGG79559.1"/>
    </source>
</evidence>
<dbReference type="PANTHER" id="PTHR43578">
    <property type="entry name" value="NADH-QUINONE OXIDOREDUCTASE SUBUNIT F"/>
    <property type="match status" value="1"/>
</dbReference>
<comment type="caution">
    <text evidence="7">The sequence shown here is derived from an EMBL/GenBank/DDBJ whole genome shotgun (WGS) entry which is preliminary data.</text>
</comment>
<dbReference type="Pfam" id="PF01257">
    <property type="entry name" value="2Fe-2S_thioredx"/>
    <property type="match status" value="1"/>
</dbReference>
<dbReference type="GO" id="GO:0046872">
    <property type="term" value="F:metal ion binding"/>
    <property type="evidence" value="ECO:0007669"/>
    <property type="project" value="UniProtKB-KW"/>
</dbReference>
<dbReference type="Pfam" id="PF01512">
    <property type="entry name" value="Complex1_51K"/>
    <property type="match status" value="1"/>
</dbReference>
<evidence type="ECO:0000256" key="3">
    <source>
        <dbReference type="ARBA" id="ARBA00022723"/>
    </source>
</evidence>
<evidence type="ECO:0000256" key="5">
    <source>
        <dbReference type="ARBA" id="ARBA00023014"/>
    </source>
</evidence>
<dbReference type="Gene3D" id="3.10.20.600">
    <property type="match status" value="1"/>
</dbReference>
<evidence type="ECO:0000259" key="6">
    <source>
        <dbReference type="PROSITE" id="PS51379"/>
    </source>
</evidence>
<keyword evidence="5" id="KW-0411">Iron-sulfur</keyword>
<dbReference type="Gene3D" id="3.40.30.10">
    <property type="entry name" value="Glutaredoxin"/>
    <property type="match status" value="1"/>
</dbReference>
<dbReference type="SUPFAM" id="SSF54862">
    <property type="entry name" value="4Fe-4S ferredoxins"/>
    <property type="match status" value="1"/>
</dbReference>
<gene>
    <name evidence="7" type="ORF">Y919_11295</name>
</gene>
<dbReference type="InterPro" id="IPR037207">
    <property type="entry name" value="Nuop51_4Fe4S-bd_sf"/>
</dbReference>
<name>A0A096CSS5_9FIRM</name>
<dbReference type="InterPro" id="IPR036249">
    <property type="entry name" value="Thioredoxin-like_sf"/>
</dbReference>
<dbReference type="InterPro" id="IPR017900">
    <property type="entry name" value="4Fe4S_Fe_S_CS"/>
</dbReference>
<dbReference type="PROSITE" id="PS00645">
    <property type="entry name" value="COMPLEX1_51K_2"/>
    <property type="match status" value="1"/>
</dbReference>
<dbReference type="InterPro" id="IPR019554">
    <property type="entry name" value="Soluble_ligand-bd"/>
</dbReference>
<dbReference type="Pfam" id="PF00037">
    <property type="entry name" value="Fer4"/>
    <property type="match status" value="2"/>
</dbReference>
<dbReference type="PANTHER" id="PTHR43578:SF3">
    <property type="entry name" value="NADH-QUINONE OXIDOREDUCTASE SUBUNIT F"/>
    <property type="match status" value="1"/>
</dbReference>
<dbReference type="SUPFAM" id="SSF52833">
    <property type="entry name" value="Thioredoxin-like"/>
    <property type="match status" value="1"/>
</dbReference>